<dbReference type="Gene3D" id="3.10.200.10">
    <property type="entry name" value="Alpha carbonic anhydrase"/>
    <property type="match status" value="1"/>
</dbReference>
<dbReference type="GO" id="GO:0008270">
    <property type="term" value="F:zinc ion binding"/>
    <property type="evidence" value="ECO:0007669"/>
    <property type="project" value="InterPro"/>
</dbReference>
<feature type="chain" id="PRO_5043415408" description="carbonic anhydrase" evidence="7">
    <location>
        <begin position="21"/>
        <end position="268"/>
    </location>
</feature>
<organism evidence="9 10">
    <name type="scientific">Hyaloperonospora brassicae</name>
    <name type="common">Brassica downy mildew</name>
    <name type="synonym">Peronospora brassicae</name>
    <dbReference type="NCBI Taxonomy" id="162125"/>
    <lineage>
        <taxon>Eukaryota</taxon>
        <taxon>Sar</taxon>
        <taxon>Stramenopiles</taxon>
        <taxon>Oomycota</taxon>
        <taxon>Peronosporomycetes</taxon>
        <taxon>Peronosporales</taxon>
        <taxon>Peronosporaceae</taxon>
        <taxon>Hyaloperonospora</taxon>
    </lineage>
</organism>
<feature type="signal peptide" evidence="7">
    <location>
        <begin position="1"/>
        <end position="20"/>
    </location>
</feature>
<evidence type="ECO:0000259" key="8">
    <source>
        <dbReference type="PROSITE" id="PS51144"/>
    </source>
</evidence>
<dbReference type="EC" id="4.2.1.1" evidence="2"/>
<dbReference type="InterPro" id="IPR036398">
    <property type="entry name" value="CA_dom_sf"/>
</dbReference>
<keyword evidence="4" id="KW-0862">Zinc</keyword>
<dbReference type="InterPro" id="IPR023561">
    <property type="entry name" value="Carbonic_anhydrase_a-class"/>
</dbReference>
<evidence type="ECO:0000313" key="10">
    <source>
        <dbReference type="Proteomes" id="UP001162031"/>
    </source>
</evidence>
<name>A0AAV0T4I9_HYABA</name>
<protein>
    <recommendedName>
        <fullName evidence="2">carbonic anhydrase</fullName>
        <ecNumber evidence="2">4.2.1.1</ecNumber>
    </recommendedName>
</protein>
<dbReference type="PANTHER" id="PTHR18952">
    <property type="entry name" value="CARBONIC ANHYDRASE"/>
    <property type="match status" value="1"/>
</dbReference>
<dbReference type="GO" id="GO:0004089">
    <property type="term" value="F:carbonate dehydratase activity"/>
    <property type="evidence" value="ECO:0007669"/>
    <property type="project" value="UniProtKB-EC"/>
</dbReference>
<keyword evidence="7" id="KW-0732">Signal</keyword>
<proteinExistence type="inferred from homology"/>
<evidence type="ECO:0000256" key="2">
    <source>
        <dbReference type="ARBA" id="ARBA00012925"/>
    </source>
</evidence>
<evidence type="ECO:0000313" key="9">
    <source>
        <dbReference type="EMBL" id="CAI5713016.1"/>
    </source>
</evidence>
<keyword evidence="10" id="KW-1185">Reference proteome</keyword>
<gene>
    <name evidence="9" type="ORF">HBR001_LOCUS962</name>
</gene>
<dbReference type="InterPro" id="IPR041891">
    <property type="entry name" value="Alpha_CA_prokaryot-like"/>
</dbReference>
<dbReference type="CDD" id="cd03124">
    <property type="entry name" value="alpha_CA_prokaryotic_like"/>
    <property type="match status" value="1"/>
</dbReference>
<dbReference type="InterPro" id="IPR001148">
    <property type="entry name" value="CA_dom"/>
</dbReference>
<sequence length="268" mass="28864">MKLITSVFAVIATGALTVSADVGTVPVWGYRANDASMVHTASWTTNWAACGGVRQSPIDIVTTVTSCNSEKLPLSFSGRCSQFNLTEPHEPLEVDVSGGNCAVSLNEDTFNLAQFHLHTPSEHTVDGKNMDGEIHFVHASGDGKSLLVVGVFIQIGPKSDSWLGPVLDALEMVNSTTRSDAIVVNLKSYSTMVRAAAAVGGIYNYPGSLTTPGCEENADWWVVQNPIKISSIDYGRLHQDLVEYHITDDGNNARPVQPLNGRTVTRYN</sequence>
<keyword evidence="3" id="KW-0479">Metal-binding</keyword>
<dbReference type="EMBL" id="CANTFL010000089">
    <property type="protein sequence ID" value="CAI5713016.1"/>
    <property type="molecule type" value="Genomic_DNA"/>
</dbReference>
<evidence type="ECO:0000256" key="5">
    <source>
        <dbReference type="ARBA" id="ARBA00023239"/>
    </source>
</evidence>
<evidence type="ECO:0000256" key="7">
    <source>
        <dbReference type="SAM" id="SignalP"/>
    </source>
</evidence>
<dbReference type="SMART" id="SM01057">
    <property type="entry name" value="Carb_anhydrase"/>
    <property type="match status" value="1"/>
</dbReference>
<keyword evidence="5" id="KW-0456">Lyase</keyword>
<feature type="domain" description="Alpha-carbonic anhydrase" evidence="8">
    <location>
        <begin position="26"/>
        <end position="268"/>
    </location>
</feature>
<dbReference type="PROSITE" id="PS51144">
    <property type="entry name" value="ALPHA_CA_2"/>
    <property type="match status" value="1"/>
</dbReference>
<dbReference type="AlphaFoldDB" id="A0AAV0T4I9"/>
<evidence type="ECO:0000256" key="4">
    <source>
        <dbReference type="ARBA" id="ARBA00022833"/>
    </source>
</evidence>
<comment type="catalytic activity">
    <reaction evidence="6">
        <text>hydrogencarbonate + H(+) = CO2 + H2O</text>
        <dbReference type="Rhea" id="RHEA:10748"/>
        <dbReference type="ChEBI" id="CHEBI:15377"/>
        <dbReference type="ChEBI" id="CHEBI:15378"/>
        <dbReference type="ChEBI" id="CHEBI:16526"/>
        <dbReference type="ChEBI" id="CHEBI:17544"/>
        <dbReference type="EC" id="4.2.1.1"/>
    </reaction>
</comment>
<dbReference type="SUPFAM" id="SSF51069">
    <property type="entry name" value="Carbonic anhydrase"/>
    <property type="match status" value="1"/>
</dbReference>
<comment type="caution">
    <text evidence="9">The sequence shown here is derived from an EMBL/GenBank/DDBJ whole genome shotgun (WGS) entry which is preliminary data.</text>
</comment>
<accession>A0AAV0T4I9</accession>
<dbReference type="PANTHER" id="PTHR18952:SF265">
    <property type="entry name" value="CARBONIC ANHYDRASE"/>
    <property type="match status" value="1"/>
</dbReference>
<evidence type="ECO:0000256" key="1">
    <source>
        <dbReference type="ARBA" id="ARBA00010718"/>
    </source>
</evidence>
<dbReference type="Proteomes" id="UP001162031">
    <property type="component" value="Unassembled WGS sequence"/>
</dbReference>
<dbReference type="Pfam" id="PF00194">
    <property type="entry name" value="Carb_anhydrase"/>
    <property type="match status" value="1"/>
</dbReference>
<comment type="similarity">
    <text evidence="1">Belongs to the alpha-carbonic anhydrase family.</text>
</comment>
<reference evidence="9" key="1">
    <citation type="submission" date="2022-12" db="EMBL/GenBank/DDBJ databases">
        <authorList>
            <person name="Webb A."/>
        </authorList>
    </citation>
    <scope>NUCLEOTIDE SEQUENCE</scope>
    <source>
        <strain evidence="9">Hp1</strain>
    </source>
</reference>
<evidence type="ECO:0000256" key="3">
    <source>
        <dbReference type="ARBA" id="ARBA00022723"/>
    </source>
</evidence>
<evidence type="ECO:0000256" key="6">
    <source>
        <dbReference type="ARBA" id="ARBA00048348"/>
    </source>
</evidence>